<dbReference type="InterPro" id="IPR029044">
    <property type="entry name" value="Nucleotide-diphossugar_trans"/>
</dbReference>
<dbReference type="AlphaFoldDB" id="A0A4R8QXN2"/>
<reference evidence="2 3" key="1">
    <citation type="submission" date="2018-12" db="EMBL/GenBank/DDBJ databases">
        <title>Genome sequence and assembly of Colletotrichum trifolii.</title>
        <authorList>
            <person name="Gan P."/>
            <person name="Shirasu K."/>
        </authorList>
    </citation>
    <scope>NUCLEOTIDE SEQUENCE [LARGE SCALE GENOMIC DNA]</scope>
    <source>
        <strain evidence="2 3">543-2</strain>
    </source>
</reference>
<name>A0A4R8QXN2_COLTR</name>
<dbReference type="Pfam" id="PF05704">
    <property type="entry name" value="Caps_synth"/>
    <property type="match status" value="1"/>
</dbReference>
<dbReference type="GO" id="GO:0016757">
    <property type="term" value="F:glycosyltransferase activity"/>
    <property type="evidence" value="ECO:0007669"/>
    <property type="project" value="InterPro"/>
</dbReference>
<dbReference type="EMBL" id="RYZW01000135">
    <property type="protein sequence ID" value="TDZ41491.1"/>
    <property type="molecule type" value="Genomic_DNA"/>
</dbReference>
<evidence type="ECO:0000256" key="1">
    <source>
        <dbReference type="SAM" id="MobiDB-lite"/>
    </source>
</evidence>
<organism evidence="2 3">
    <name type="scientific">Colletotrichum trifolii</name>
    <dbReference type="NCBI Taxonomy" id="5466"/>
    <lineage>
        <taxon>Eukaryota</taxon>
        <taxon>Fungi</taxon>
        <taxon>Dikarya</taxon>
        <taxon>Ascomycota</taxon>
        <taxon>Pezizomycotina</taxon>
        <taxon>Sordariomycetes</taxon>
        <taxon>Hypocreomycetidae</taxon>
        <taxon>Glomerellales</taxon>
        <taxon>Glomerellaceae</taxon>
        <taxon>Colletotrichum</taxon>
        <taxon>Colletotrichum orbiculare species complex</taxon>
    </lineage>
</organism>
<sequence>MRHFPIPPSATRLVKVPDSELDLRPDALILAELLAFRPVTSEKNVWAFWDRGLASMYPSYTHTVTNWVRKLAPAGWTVRVLDLVPSSPNNIFNFISPSTLPDCLVEGTMTGPHRAQHASDLVRLPLLSAHGGVWMDVGNMLHTHLDTLFWNALSPSSSSSSSSSSTSTNTPYELGLWLINGQIRRAWGSFGNFMLAARKNSPFIANWHAGFSHLWRGRTSSAAFHAHPLVREVGVADGMADWSFADKIPEMSDYVAQMLIGDRTRNLVDPTTGFDGRDVFHHRAFLVEGIRNGILGAIKTDYSGARQVDLFTTSLAEPDEARRRAAEEFVVDVLENSHMYKVYHNSAGGPPALGDLIKQDAFKDATHRPGTFGEMYRYGTVHWRSTREVERVVPPPSEEELIRATPTKTEAECRQAESRK</sequence>
<accession>A0A4R8QXN2</accession>
<proteinExistence type="predicted"/>
<comment type="caution">
    <text evidence="2">The sequence shown here is derived from an EMBL/GenBank/DDBJ whole genome shotgun (WGS) entry which is preliminary data.</text>
</comment>
<dbReference type="Proteomes" id="UP000295703">
    <property type="component" value="Unassembled WGS sequence"/>
</dbReference>
<feature type="compositionally biased region" description="Basic and acidic residues" evidence="1">
    <location>
        <begin position="409"/>
        <end position="420"/>
    </location>
</feature>
<dbReference type="SUPFAM" id="SSF53448">
    <property type="entry name" value="Nucleotide-diphospho-sugar transferases"/>
    <property type="match status" value="1"/>
</dbReference>
<protein>
    <submittedName>
        <fullName evidence="2">Putative glycosyl transferase FCK3</fullName>
    </submittedName>
</protein>
<dbReference type="InterPro" id="IPR008441">
    <property type="entry name" value="AfumC-like_glycosyl_Trfase"/>
</dbReference>
<keyword evidence="3" id="KW-1185">Reference proteome</keyword>
<evidence type="ECO:0000313" key="2">
    <source>
        <dbReference type="EMBL" id="TDZ41491.1"/>
    </source>
</evidence>
<keyword evidence="2" id="KW-0808">Transferase</keyword>
<dbReference type="Gene3D" id="3.90.550.20">
    <property type="match status" value="1"/>
</dbReference>
<feature type="region of interest" description="Disordered" evidence="1">
    <location>
        <begin position="392"/>
        <end position="420"/>
    </location>
</feature>
<evidence type="ECO:0000313" key="3">
    <source>
        <dbReference type="Proteomes" id="UP000295703"/>
    </source>
</evidence>
<gene>
    <name evidence="2" type="primary">FCK3-2</name>
    <name evidence="2" type="ORF">CTRI78_v009591</name>
</gene>